<dbReference type="EMBL" id="CP036282">
    <property type="protein sequence ID" value="QDL53218.1"/>
    <property type="molecule type" value="Genomic_DNA"/>
</dbReference>
<comment type="subcellular location">
    <subcellularLocation>
        <location evidence="1">Membrane</location>
    </subcellularLocation>
</comment>
<evidence type="ECO:0000256" key="3">
    <source>
        <dbReference type="SAM" id="SignalP"/>
    </source>
</evidence>
<dbReference type="Proteomes" id="UP000317365">
    <property type="component" value="Chromosome"/>
</dbReference>
<sequence>MKRVSSLALAAIALSVHGHSFAQQDQGRVLSSTPVLQQVAVPRQVCTIEQVAVQPQKSGAGAVMGAVAGGAVGNAVGRGAGQAAATVIGVLGGAVLGDRIEGAPPVQMQNVQRCANQTFYESRTAGYNVVYEYAGKQYTVQMPNEPGPYIALNVTPVGTQAAPPVAAPAVVQAPAPTYYTPAPIYAPAPVVLAPPVVYPPYYARPYYPPVSVNLGWGYWGGHHGHWH</sequence>
<dbReference type="PANTHER" id="PTHR35603">
    <property type="match status" value="1"/>
</dbReference>
<dbReference type="RefSeq" id="WP_142808877.1">
    <property type="nucleotide sequence ID" value="NZ_CP036282.1"/>
</dbReference>
<keyword evidence="6" id="KW-1185">Reference proteome</keyword>
<gene>
    <name evidence="5" type="ORF">EXZ61_02965</name>
</gene>
<keyword evidence="2" id="KW-0472">Membrane</keyword>
<dbReference type="InterPro" id="IPR051407">
    <property type="entry name" value="Bact_OM_lipoprot/Surf_antigen"/>
</dbReference>
<name>A0A515EKN9_9BURK</name>
<dbReference type="Pfam" id="PF05433">
    <property type="entry name" value="Rick_17kDa_Anti"/>
    <property type="match status" value="1"/>
</dbReference>
<dbReference type="GO" id="GO:0019867">
    <property type="term" value="C:outer membrane"/>
    <property type="evidence" value="ECO:0007669"/>
    <property type="project" value="InterPro"/>
</dbReference>
<evidence type="ECO:0000256" key="2">
    <source>
        <dbReference type="ARBA" id="ARBA00023136"/>
    </source>
</evidence>
<dbReference type="PANTHER" id="PTHR35603:SF2">
    <property type="entry name" value="OUTER MEMBRANE LIPOPROTEIN"/>
    <property type="match status" value="1"/>
</dbReference>
<evidence type="ECO:0000259" key="4">
    <source>
        <dbReference type="Pfam" id="PF05433"/>
    </source>
</evidence>
<feature type="chain" id="PRO_5022161648" evidence="3">
    <location>
        <begin position="23"/>
        <end position="227"/>
    </location>
</feature>
<reference evidence="6" key="1">
    <citation type="submission" date="2019-02" db="EMBL/GenBank/DDBJ databases">
        <title>Complete genome sequence of Rhodoferax sp. Gr-4.</title>
        <authorList>
            <person name="Jin L."/>
        </authorList>
    </citation>
    <scope>NUCLEOTIDE SEQUENCE [LARGE SCALE GENOMIC DNA]</scope>
    <source>
        <strain evidence="6">Gr-4</strain>
    </source>
</reference>
<evidence type="ECO:0000313" key="6">
    <source>
        <dbReference type="Proteomes" id="UP000317365"/>
    </source>
</evidence>
<organism evidence="5 6">
    <name type="scientific">Rhodoferax aquaticus</name>
    <dbReference type="NCBI Taxonomy" id="2527691"/>
    <lineage>
        <taxon>Bacteria</taxon>
        <taxon>Pseudomonadati</taxon>
        <taxon>Pseudomonadota</taxon>
        <taxon>Betaproteobacteria</taxon>
        <taxon>Burkholderiales</taxon>
        <taxon>Comamonadaceae</taxon>
        <taxon>Rhodoferax</taxon>
    </lineage>
</organism>
<evidence type="ECO:0000313" key="5">
    <source>
        <dbReference type="EMBL" id="QDL53218.1"/>
    </source>
</evidence>
<keyword evidence="3" id="KW-0732">Signal</keyword>
<evidence type="ECO:0000256" key="1">
    <source>
        <dbReference type="ARBA" id="ARBA00004370"/>
    </source>
</evidence>
<reference evidence="6" key="2">
    <citation type="journal article" date="2020" name="Int. J. Syst. Evol. Microbiol.">
        <title>Genomic insights into a novel species Rhodoferax aquaticus sp. nov., isolated from freshwater.</title>
        <authorList>
            <person name="Li T."/>
            <person name="Zhuo Y."/>
            <person name="Jin C.Z."/>
            <person name="Wu X."/>
            <person name="Ko S.R."/>
            <person name="Jin F.J."/>
            <person name="Ahn C.Y."/>
            <person name="Oh H.M."/>
            <person name="Lee H.G."/>
            <person name="Jin L."/>
        </authorList>
    </citation>
    <scope>NUCLEOTIDE SEQUENCE [LARGE SCALE GENOMIC DNA]</scope>
    <source>
        <strain evidence="6">Gr-4</strain>
    </source>
</reference>
<dbReference type="KEGG" id="rhg:EXZ61_02965"/>
<protein>
    <submittedName>
        <fullName evidence="5">Glycine zipper 2TM domain-containing protein</fullName>
    </submittedName>
</protein>
<accession>A0A515EKN9</accession>
<dbReference type="AlphaFoldDB" id="A0A515EKN9"/>
<dbReference type="InterPro" id="IPR008816">
    <property type="entry name" value="Gly_zipper_2TM_dom"/>
</dbReference>
<proteinExistence type="predicted"/>
<feature type="signal peptide" evidence="3">
    <location>
        <begin position="1"/>
        <end position="22"/>
    </location>
</feature>
<feature type="domain" description="Glycine zipper 2TM" evidence="4">
    <location>
        <begin position="60"/>
        <end position="101"/>
    </location>
</feature>